<feature type="transmembrane region" description="Helical" evidence="1">
    <location>
        <begin position="147"/>
        <end position="166"/>
    </location>
</feature>
<sequence>MPQETRTLNFGPFRVPVTTVRNGQGPLALVLPAMGVPANRYRLLLEELQKLGFSTAISELPGTGESLPRPHRDADYGYNDLVFSFIPQLLRLLGRDFPDGPALILGHSIGGQTSTLAARAGLTGNAKVVSIASGHVDHRSWSGLHKYAILLFASIVSVTSSLLGYFPGARMGFGWHEARKLMKDWARSIFNGRFAPEDRFGQMEKTNQPTLHIALDGDPFAPVQAARKLAAIVGGETREMQPTYPKGNPHLSWIKNPAPVVEAVQQWLHTDPAPN</sequence>
<dbReference type="AlphaFoldDB" id="A0A9X2EKZ3"/>
<dbReference type="Proteomes" id="UP001139028">
    <property type="component" value="Unassembled WGS sequence"/>
</dbReference>
<evidence type="ECO:0000256" key="1">
    <source>
        <dbReference type="SAM" id="Phobius"/>
    </source>
</evidence>
<organism evidence="3 4">
    <name type="scientific">Microbulbifer okhotskensis</name>
    <dbReference type="NCBI Taxonomy" id="2926617"/>
    <lineage>
        <taxon>Bacteria</taxon>
        <taxon>Pseudomonadati</taxon>
        <taxon>Pseudomonadota</taxon>
        <taxon>Gammaproteobacteria</taxon>
        <taxon>Cellvibrionales</taxon>
        <taxon>Microbulbiferaceae</taxon>
        <taxon>Microbulbifer</taxon>
    </lineage>
</organism>
<dbReference type="InterPro" id="IPR029058">
    <property type="entry name" value="AB_hydrolase_fold"/>
</dbReference>
<keyword evidence="4" id="KW-1185">Reference proteome</keyword>
<dbReference type="EMBL" id="JALBWM010000021">
    <property type="protein sequence ID" value="MCO1334157.1"/>
    <property type="molecule type" value="Genomic_DNA"/>
</dbReference>
<evidence type="ECO:0000313" key="3">
    <source>
        <dbReference type="EMBL" id="MCO1334157.1"/>
    </source>
</evidence>
<protein>
    <recommendedName>
        <fullName evidence="2">AB hydrolase-1 domain-containing protein</fullName>
    </recommendedName>
</protein>
<name>A0A9X2EKZ3_9GAMM</name>
<dbReference type="SUPFAM" id="SSF53474">
    <property type="entry name" value="alpha/beta-Hydrolases"/>
    <property type="match status" value="1"/>
</dbReference>
<keyword evidence="1" id="KW-1133">Transmembrane helix</keyword>
<reference evidence="3" key="1">
    <citation type="journal article" date="2022" name="Arch. Microbiol.">
        <title>Microbulbifer okhotskensis sp. nov., isolated from a deep bottom sediment of the Okhotsk Sea.</title>
        <authorList>
            <person name="Romanenko L."/>
            <person name="Kurilenko V."/>
            <person name="Otstavnykh N."/>
            <person name="Velansky P."/>
            <person name="Isaeva M."/>
            <person name="Mikhailov V."/>
        </authorList>
    </citation>
    <scope>NUCLEOTIDE SEQUENCE</scope>
    <source>
        <strain evidence="3">OS29</strain>
    </source>
</reference>
<dbReference type="InterPro" id="IPR000073">
    <property type="entry name" value="AB_hydrolase_1"/>
</dbReference>
<gene>
    <name evidence="3" type="ORF">MO867_07345</name>
</gene>
<evidence type="ECO:0000313" key="4">
    <source>
        <dbReference type="Proteomes" id="UP001139028"/>
    </source>
</evidence>
<dbReference type="Pfam" id="PF12697">
    <property type="entry name" value="Abhydrolase_6"/>
    <property type="match status" value="1"/>
</dbReference>
<dbReference type="Gene3D" id="3.40.50.1820">
    <property type="entry name" value="alpha/beta hydrolase"/>
    <property type="match status" value="1"/>
</dbReference>
<feature type="domain" description="AB hydrolase-1" evidence="2">
    <location>
        <begin position="59"/>
        <end position="242"/>
    </location>
</feature>
<dbReference type="PIRSF" id="PIRSF037442">
    <property type="entry name" value="UCP037442_abhydr"/>
    <property type="match status" value="1"/>
</dbReference>
<proteinExistence type="predicted"/>
<evidence type="ECO:0000259" key="2">
    <source>
        <dbReference type="Pfam" id="PF12697"/>
    </source>
</evidence>
<dbReference type="RefSeq" id="WP_252465662.1">
    <property type="nucleotide sequence ID" value="NZ_JALBWM010000021.1"/>
</dbReference>
<dbReference type="InterPro" id="IPR017208">
    <property type="entry name" value="UCP037442_abhydr"/>
</dbReference>
<keyword evidence="1" id="KW-0812">Transmembrane</keyword>
<keyword evidence="1" id="KW-0472">Membrane</keyword>
<accession>A0A9X2EKZ3</accession>
<comment type="caution">
    <text evidence="3">The sequence shown here is derived from an EMBL/GenBank/DDBJ whole genome shotgun (WGS) entry which is preliminary data.</text>
</comment>